<gene>
    <name evidence="2" type="primary">288R</name>
</gene>
<accession>Q9IGT9</accession>
<feature type="region of interest" description="Disordered" evidence="1">
    <location>
        <begin position="1"/>
        <end position="34"/>
    </location>
</feature>
<sequence>MPPPPSPFYREHPSPIQSPSHWAGPRTCKRRGGGDSSSVIVIAELPPVAAHQGPGGPQRVCHFHLPHLRPGVIVPAQAGVLLRGIRLHLVRLRTLQQLVHLTGLIEAAGHTQTPVGLLVHHQGAVAVGAAAGAEAAQAAAHKHGAAEEHILAELRVGQARRGSDVHRAQGHHHPALAAHQVHVGVVAERVRAHDAVPHYLARIAHVQEAEGGQGGVVLDPATPRRDHRVHTLFKRVLVHRQPQPPPVVKRLVAGEKVASPHHPPGVRRYYRAQKAQEVAAVQDEVRVG</sequence>
<dbReference type="EMBL" id="AF247039">
    <property type="protein sequence ID" value="AAF78232.1"/>
    <property type="molecule type" value="Genomic_DNA"/>
</dbReference>
<reference evidence="2" key="1">
    <citation type="journal article" date="2000" name="Intervirology">
        <title>Sequence analysis of porcine adenovirus type 3 E1 region, pIX and pIVa2 genes, and two novel open reading frames.</title>
        <authorList>
            <person name="Aggarwal N."/>
            <person name="Mittal S.K."/>
        </authorList>
    </citation>
    <scope>NUCLEOTIDE SEQUENCE</scope>
</reference>
<name>Q9IGT9_ADEP3</name>
<organismHost>
    <name type="scientific">Sus scrofa</name>
    <name type="common">Pig</name>
    <dbReference type="NCBI Taxonomy" id="9823"/>
</organismHost>
<proteinExistence type="predicted"/>
<evidence type="ECO:0000256" key="1">
    <source>
        <dbReference type="SAM" id="MobiDB-lite"/>
    </source>
</evidence>
<evidence type="ECO:0000313" key="2">
    <source>
        <dbReference type="EMBL" id="AAF78232.1"/>
    </source>
</evidence>
<protein>
    <submittedName>
        <fullName evidence="2">288R</fullName>
    </submittedName>
</protein>
<organism evidence="2">
    <name type="scientific">Porcine adenovirus A serotype 3</name>
    <name type="common">PAdV-3</name>
    <name type="synonym">Porcine adenovirus 3</name>
    <dbReference type="NCBI Taxonomy" id="35265"/>
    <lineage>
        <taxon>Viruses</taxon>
        <taxon>Varidnaviria</taxon>
        <taxon>Bamfordvirae</taxon>
        <taxon>Preplasmiviricota</taxon>
        <taxon>Polisuviricotina</taxon>
        <taxon>Pharingeaviricetes</taxon>
        <taxon>Rowavirales</taxon>
        <taxon>Adenoviridae</taxon>
        <taxon>Mastadenovirus</taxon>
        <taxon>Mastadenovirus porcustertium</taxon>
    </lineage>
</organism>